<dbReference type="OrthoDB" id="1046782at2759"/>
<dbReference type="PANTHER" id="PTHR13593:SF149">
    <property type="entry name" value="PHOSPHATIDYLINOSITOL-SPECIFIC PHOSPHOLIPASE C X DOMAIN CONTAINING, ISOFORM A"/>
    <property type="match status" value="1"/>
</dbReference>
<dbReference type="EMBL" id="QKKF02023479">
    <property type="protein sequence ID" value="RZF37718.1"/>
    <property type="molecule type" value="Genomic_DNA"/>
</dbReference>
<reference evidence="2 3" key="1">
    <citation type="journal article" date="2017" name="Gigascience">
        <title>Genome sequence of the small brown planthopper, Laodelphax striatellus.</title>
        <authorList>
            <person name="Zhu J."/>
            <person name="Jiang F."/>
            <person name="Wang X."/>
            <person name="Yang P."/>
            <person name="Bao Y."/>
            <person name="Zhao W."/>
            <person name="Wang W."/>
            <person name="Lu H."/>
            <person name="Wang Q."/>
            <person name="Cui N."/>
            <person name="Li J."/>
            <person name="Chen X."/>
            <person name="Luo L."/>
            <person name="Yu J."/>
            <person name="Kang L."/>
            <person name="Cui F."/>
        </authorList>
    </citation>
    <scope>NUCLEOTIDE SEQUENCE [LARGE SCALE GENOMIC DNA]</scope>
    <source>
        <strain evidence="2">Lst14</strain>
    </source>
</reference>
<organism evidence="2 3">
    <name type="scientific">Laodelphax striatellus</name>
    <name type="common">Small brown planthopper</name>
    <name type="synonym">Delphax striatella</name>
    <dbReference type="NCBI Taxonomy" id="195883"/>
    <lineage>
        <taxon>Eukaryota</taxon>
        <taxon>Metazoa</taxon>
        <taxon>Ecdysozoa</taxon>
        <taxon>Arthropoda</taxon>
        <taxon>Hexapoda</taxon>
        <taxon>Insecta</taxon>
        <taxon>Pterygota</taxon>
        <taxon>Neoptera</taxon>
        <taxon>Paraneoptera</taxon>
        <taxon>Hemiptera</taxon>
        <taxon>Auchenorrhyncha</taxon>
        <taxon>Fulgoroidea</taxon>
        <taxon>Delphacidae</taxon>
        <taxon>Criomorphinae</taxon>
        <taxon>Laodelphax</taxon>
    </lineage>
</organism>
<evidence type="ECO:0008006" key="4">
    <source>
        <dbReference type="Google" id="ProtNLM"/>
    </source>
</evidence>
<gene>
    <name evidence="2" type="ORF">LSTR_LSTR003129</name>
</gene>
<evidence type="ECO:0000313" key="2">
    <source>
        <dbReference type="EMBL" id="RZF37718.1"/>
    </source>
</evidence>
<evidence type="ECO:0000313" key="3">
    <source>
        <dbReference type="Proteomes" id="UP000291343"/>
    </source>
</evidence>
<dbReference type="GO" id="GO:0006629">
    <property type="term" value="P:lipid metabolic process"/>
    <property type="evidence" value="ECO:0007669"/>
    <property type="project" value="InterPro"/>
</dbReference>
<keyword evidence="3" id="KW-1185">Reference proteome</keyword>
<dbReference type="InParanoid" id="A0A482WW68"/>
<dbReference type="SUPFAM" id="SSF51695">
    <property type="entry name" value="PLC-like phosphodiesterases"/>
    <property type="match status" value="1"/>
</dbReference>
<feature type="signal peptide" evidence="1">
    <location>
        <begin position="1"/>
        <end position="24"/>
    </location>
</feature>
<dbReference type="InterPro" id="IPR051057">
    <property type="entry name" value="PI-PLC_domain"/>
</dbReference>
<proteinExistence type="predicted"/>
<dbReference type="Proteomes" id="UP000291343">
    <property type="component" value="Unassembled WGS sequence"/>
</dbReference>
<dbReference type="GO" id="GO:0008081">
    <property type="term" value="F:phosphoric diester hydrolase activity"/>
    <property type="evidence" value="ECO:0007669"/>
    <property type="project" value="InterPro"/>
</dbReference>
<comment type="caution">
    <text evidence="2">The sequence shown here is derived from an EMBL/GenBank/DDBJ whole genome shotgun (WGS) entry which is preliminary data.</text>
</comment>
<dbReference type="InterPro" id="IPR017946">
    <property type="entry name" value="PLC-like_Pdiesterase_TIM-brl"/>
</dbReference>
<dbReference type="Gene3D" id="3.20.20.190">
    <property type="entry name" value="Phosphatidylinositol (PI) phosphodiesterase"/>
    <property type="match status" value="1"/>
</dbReference>
<protein>
    <recommendedName>
        <fullName evidence="4">Phosphatidylinositol-specific phospholipase C X domain-containing protein</fullName>
    </recommendedName>
</protein>
<dbReference type="FunCoup" id="A0A482WW68">
    <property type="interactions" value="6"/>
</dbReference>
<feature type="chain" id="PRO_5019806627" description="Phosphatidylinositol-specific phospholipase C X domain-containing protein" evidence="1">
    <location>
        <begin position="25"/>
        <end position="448"/>
    </location>
</feature>
<accession>A0A482WW68</accession>
<name>A0A482WW68_LAOST</name>
<dbReference type="AlphaFoldDB" id="A0A482WW68"/>
<sequence>MTLCAMYLKICFVLVKIFLVQVVASPSASGHYKRIRSVSVPVSDGSCGDITLNLYVSPRLNRSISDVLEIAWTVDRVLTGDWIGLFDYNPNLTSTTDLTDYLHSVPVNWTTGAVFTGVQIKRNLSTSRPYEPGCLGYWAVYVRGDTGEAALVTCLSTEPRWMENSWNEISQLSLAEAFLPGTHNSAAFKEVYSPYYENIVHKYTYNQDLNIHDQLVFGARVLDLRIGHYSNTDQKWWSNHDFIRLRPFKEVLDDVKRFLDNTKEIVILDIHNFPVGFKVNSAETHRDFVRYLEEEVGDRVLPATHGWGASLASLLATGRRLVVAYNSQNASAPFLWYPIWHRWGNKQDVSSLQRYFSDVFSGHNAAPWSAMMELTPRPLDVLLDTYGGLREMAAESNVQVNKWLQGSWGRSCNIVSVDFIRGTSVVKSAIKWNRIRAGHPGCVNHTRT</sequence>
<evidence type="ECO:0000256" key="1">
    <source>
        <dbReference type="SAM" id="SignalP"/>
    </source>
</evidence>
<dbReference type="PROSITE" id="PS50007">
    <property type="entry name" value="PIPLC_X_DOMAIN"/>
    <property type="match status" value="1"/>
</dbReference>
<dbReference type="PANTHER" id="PTHR13593">
    <property type="match status" value="1"/>
</dbReference>
<keyword evidence="1" id="KW-0732">Signal</keyword>